<keyword evidence="3" id="KW-1185">Reference proteome</keyword>
<accession>A0ABY5KJX2</accession>
<sequence>MKNKTKGIIAGVAGIALLSGGSTFALWSAQDTVEGGTIVNGDLNVVADESLSWIDASAPRGDANHAIDLDTWRMVPGDVAKGTQTVDVTLVGDNLAARLDLTSVAPGALNGLVLGYEVFAEGDTTTPVAAGTYGAPATLRFAANDKSLEATTPTTILVEEDGTTTLTVVVTATFTDTGSGQARNNVTASTVLGNVGVSLTQVRTGAGFSS</sequence>
<name>A0ABY5KJX2_9CELL</name>
<evidence type="ECO:0000313" key="2">
    <source>
        <dbReference type="EMBL" id="UUI70771.1"/>
    </source>
</evidence>
<protein>
    <submittedName>
        <fullName evidence="2">Alternate-type signal peptide domain-containing protein</fullName>
    </submittedName>
</protein>
<reference evidence="2 3" key="1">
    <citation type="submission" date="2022-07" db="EMBL/GenBank/DDBJ databases">
        <title>Novel species in genus cellulomonas.</title>
        <authorList>
            <person name="Ye L."/>
        </authorList>
    </citation>
    <scope>NUCLEOTIDE SEQUENCE [LARGE SCALE GENOMIC DNA]</scope>
    <source>
        <strain evidence="3">zg-B89</strain>
    </source>
</reference>
<dbReference type="RefSeq" id="WP_227576123.1">
    <property type="nucleotide sequence ID" value="NZ_CP101987.1"/>
</dbReference>
<gene>
    <name evidence="2" type="ORF">NP048_13330</name>
</gene>
<dbReference type="InterPro" id="IPR024006">
    <property type="entry name" value="Alt_signal_exp_actinobact"/>
</dbReference>
<dbReference type="Proteomes" id="UP001316384">
    <property type="component" value="Chromosome"/>
</dbReference>
<dbReference type="EMBL" id="CP101987">
    <property type="protein sequence ID" value="UUI70771.1"/>
    <property type="molecule type" value="Genomic_DNA"/>
</dbReference>
<evidence type="ECO:0000313" key="3">
    <source>
        <dbReference type="Proteomes" id="UP001316384"/>
    </source>
</evidence>
<feature type="chain" id="PRO_5046486606" evidence="1">
    <location>
        <begin position="26"/>
        <end position="210"/>
    </location>
</feature>
<dbReference type="InterPro" id="IPR023833">
    <property type="entry name" value="Signal_pept_SipW-depend-type"/>
</dbReference>
<dbReference type="NCBIfam" id="TIGR04089">
    <property type="entry name" value="exp_by_SipW_III"/>
    <property type="match status" value="1"/>
</dbReference>
<evidence type="ECO:0000256" key="1">
    <source>
        <dbReference type="SAM" id="SignalP"/>
    </source>
</evidence>
<dbReference type="NCBIfam" id="TIGR04088">
    <property type="entry name" value="cognate_SipW"/>
    <property type="match status" value="1"/>
</dbReference>
<proteinExistence type="predicted"/>
<organism evidence="2 3">
    <name type="scientific">Cellulomonas xiejunii</name>
    <dbReference type="NCBI Taxonomy" id="2968083"/>
    <lineage>
        <taxon>Bacteria</taxon>
        <taxon>Bacillati</taxon>
        <taxon>Actinomycetota</taxon>
        <taxon>Actinomycetes</taxon>
        <taxon>Micrococcales</taxon>
        <taxon>Cellulomonadaceae</taxon>
        <taxon>Cellulomonas</taxon>
    </lineage>
</organism>
<keyword evidence="1" id="KW-0732">Signal</keyword>
<feature type="signal peptide" evidence="1">
    <location>
        <begin position="1"/>
        <end position="25"/>
    </location>
</feature>